<dbReference type="SUPFAM" id="SSF55729">
    <property type="entry name" value="Acyl-CoA N-acyltransferases (Nat)"/>
    <property type="match status" value="1"/>
</dbReference>
<dbReference type="InterPro" id="IPR000182">
    <property type="entry name" value="GNAT_dom"/>
</dbReference>
<comment type="caution">
    <text evidence="5">The sequence shown here is derived from an EMBL/GenBank/DDBJ whole genome shotgun (WGS) entry which is preliminary data.</text>
</comment>
<accession>A0ABY1JM50</accession>
<keyword evidence="1" id="KW-0808">Transferase</keyword>
<reference evidence="5 6" key="1">
    <citation type="submission" date="2017-01" db="EMBL/GenBank/DDBJ databases">
        <authorList>
            <person name="Varghese N."/>
            <person name="Submissions S."/>
        </authorList>
    </citation>
    <scope>NUCLEOTIDE SEQUENCE [LARGE SCALE GENOMIC DNA]</scope>
    <source>
        <strain evidence="5 6">ATCC 23464</strain>
    </source>
</reference>
<evidence type="ECO:0000313" key="6">
    <source>
        <dbReference type="Proteomes" id="UP000186666"/>
    </source>
</evidence>
<sequence>MDRQNRSLEVYKSQENVSIYGLFNKENNELIGTCGFQCWSTENQETKAEIGFDLSPNYWGRGLMQEVLMKITRIGFDFMKLDYIESTTDVGNLQSQRLLKKR</sequence>
<evidence type="ECO:0000256" key="2">
    <source>
        <dbReference type="ARBA" id="ARBA00023315"/>
    </source>
</evidence>
<feature type="domain" description="N-acetyltransferase" evidence="4">
    <location>
        <begin position="1"/>
        <end position="102"/>
    </location>
</feature>
<dbReference type="InterPro" id="IPR051531">
    <property type="entry name" value="N-acetyltransferase"/>
</dbReference>
<proteinExistence type="inferred from homology"/>
<comment type="similarity">
    <text evidence="3">Belongs to the acetyltransferase family. RimJ subfamily.</text>
</comment>
<keyword evidence="2" id="KW-0012">Acyltransferase</keyword>
<evidence type="ECO:0000256" key="1">
    <source>
        <dbReference type="ARBA" id="ARBA00022679"/>
    </source>
</evidence>
<dbReference type="Gene3D" id="3.40.630.30">
    <property type="match status" value="1"/>
</dbReference>
<dbReference type="EMBL" id="FTNK01000002">
    <property type="protein sequence ID" value="SIQ44783.1"/>
    <property type="molecule type" value="Genomic_DNA"/>
</dbReference>
<dbReference type="PANTHER" id="PTHR43792">
    <property type="entry name" value="GNAT FAMILY, PUTATIVE (AFU_ORTHOLOGUE AFUA_3G00765)-RELATED-RELATED"/>
    <property type="match status" value="1"/>
</dbReference>
<protein>
    <submittedName>
        <fullName evidence="5">Ribosomal-protein-alanine N-acetyltransferase</fullName>
    </submittedName>
</protein>
<evidence type="ECO:0000259" key="4">
    <source>
        <dbReference type="PROSITE" id="PS51186"/>
    </source>
</evidence>
<dbReference type="PROSITE" id="PS51186">
    <property type="entry name" value="GNAT"/>
    <property type="match status" value="1"/>
</dbReference>
<dbReference type="Pfam" id="PF13302">
    <property type="entry name" value="Acetyltransf_3"/>
    <property type="match status" value="1"/>
</dbReference>
<gene>
    <name evidence="5" type="ORF">SAMN05421578_10234</name>
</gene>
<dbReference type="RefSeq" id="WP_068592793.1">
    <property type="nucleotide sequence ID" value="NZ_FTNK01000002.1"/>
</dbReference>
<organism evidence="5 6">
    <name type="scientific">Paenibacillus macquariensis</name>
    <dbReference type="NCBI Taxonomy" id="948756"/>
    <lineage>
        <taxon>Bacteria</taxon>
        <taxon>Bacillati</taxon>
        <taxon>Bacillota</taxon>
        <taxon>Bacilli</taxon>
        <taxon>Bacillales</taxon>
        <taxon>Paenibacillaceae</taxon>
        <taxon>Paenibacillus</taxon>
    </lineage>
</organism>
<evidence type="ECO:0000313" key="5">
    <source>
        <dbReference type="EMBL" id="SIQ44783.1"/>
    </source>
</evidence>
<dbReference type="InterPro" id="IPR016181">
    <property type="entry name" value="Acyl_CoA_acyltransferase"/>
</dbReference>
<dbReference type="PANTHER" id="PTHR43792:SF8">
    <property type="entry name" value="[RIBOSOMAL PROTEIN US5]-ALANINE N-ACETYLTRANSFERASE"/>
    <property type="match status" value="1"/>
</dbReference>
<keyword evidence="6" id="KW-1185">Reference proteome</keyword>
<evidence type="ECO:0000256" key="3">
    <source>
        <dbReference type="ARBA" id="ARBA00038502"/>
    </source>
</evidence>
<name>A0ABY1JM50_9BACL</name>
<dbReference type="Proteomes" id="UP000186666">
    <property type="component" value="Unassembled WGS sequence"/>
</dbReference>